<dbReference type="InterPro" id="IPR037207">
    <property type="entry name" value="Nuop51_4Fe4S-bd_sf"/>
</dbReference>
<evidence type="ECO:0000256" key="3">
    <source>
        <dbReference type="ARBA" id="ARBA00007523"/>
    </source>
</evidence>
<keyword evidence="4" id="KW-0004">4Fe-4S</keyword>
<feature type="compositionally biased region" description="Polar residues" evidence="10">
    <location>
        <begin position="1"/>
        <end position="14"/>
    </location>
</feature>
<keyword evidence="8" id="KW-0408">Iron</keyword>
<evidence type="ECO:0000313" key="14">
    <source>
        <dbReference type="Proteomes" id="UP000287519"/>
    </source>
</evidence>
<proteinExistence type="inferred from homology"/>
<dbReference type="InterPro" id="IPR050837">
    <property type="entry name" value="ComplexI_51kDa_subunit"/>
</dbReference>
<evidence type="ECO:0000256" key="7">
    <source>
        <dbReference type="ARBA" id="ARBA00022723"/>
    </source>
</evidence>
<dbReference type="GO" id="GO:0046872">
    <property type="term" value="F:metal ion binding"/>
    <property type="evidence" value="ECO:0007669"/>
    <property type="project" value="UniProtKB-KW"/>
</dbReference>
<dbReference type="SUPFAM" id="SSF142019">
    <property type="entry name" value="Nqo1 FMN-binding domain-like"/>
    <property type="match status" value="1"/>
</dbReference>
<dbReference type="InterPro" id="IPR037225">
    <property type="entry name" value="Nuo51_FMN-bd_sf"/>
</dbReference>
<dbReference type="Pfam" id="PF01512">
    <property type="entry name" value="Complex1_51K"/>
    <property type="match status" value="1"/>
</dbReference>
<dbReference type="AlphaFoldDB" id="A0A402CJ74"/>
<dbReference type="PANTHER" id="PTHR11780">
    <property type="entry name" value="NADH-UBIQUINONE OXIDOREDUCTASE FLAVOPROTEIN 1 NDUFV1"/>
    <property type="match status" value="1"/>
</dbReference>
<evidence type="ECO:0000256" key="9">
    <source>
        <dbReference type="ARBA" id="ARBA00023014"/>
    </source>
</evidence>
<evidence type="ECO:0000259" key="11">
    <source>
        <dbReference type="Pfam" id="PF01512"/>
    </source>
</evidence>
<dbReference type="Pfam" id="PF10589">
    <property type="entry name" value="NADH_4Fe-4S"/>
    <property type="match status" value="1"/>
</dbReference>
<comment type="similarity">
    <text evidence="3">Belongs to the complex I 51 kDa subunit family.</text>
</comment>
<dbReference type="InterPro" id="IPR011538">
    <property type="entry name" value="Nuo51_FMN-bd"/>
</dbReference>
<dbReference type="GO" id="GO:0051539">
    <property type="term" value="F:4 iron, 4 sulfur cluster binding"/>
    <property type="evidence" value="ECO:0007669"/>
    <property type="project" value="UniProtKB-KW"/>
</dbReference>
<dbReference type="Gene3D" id="3.10.20.600">
    <property type="match status" value="1"/>
</dbReference>
<evidence type="ECO:0000256" key="5">
    <source>
        <dbReference type="ARBA" id="ARBA00022630"/>
    </source>
</evidence>
<comment type="cofactor">
    <cofactor evidence="1">
        <name>FMN</name>
        <dbReference type="ChEBI" id="CHEBI:58210"/>
    </cofactor>
</comment>
<keyword evidence="6" id="KW-0288">FMN</keyword>
<keyword evidence="7" id="KW-0479">Metal-binding</keyword>
<evidence type="ECO:0000256" key="2">
    <source>
        <dbReference type="ARBA" id="ARBA00001966"/>
    </source>
</evidence>
<gene>
    <name evidence="13" type="ORF">Rhow_007893</name>
</gene>
<dbReference type="InterPro" id="IPR019575">
    <property type="entry name" value="Nuop51_4Fe4S-bd"/>
</dbReference>
<organism evidence="13 14">
    <name type="scientific">Rhodococcus wratislaviensis</name>
    <name type="common">Tsukamurella wratislaviensis</name>
    <dbReference type="NCBI Taxonomy" id="44752"/>
    <lineage>
        <taxon>Bacteria</taxon>
        <taxon>Bacillati</taxon>
        <taxon>Actinomycetota</taxon>
        <taxon>Actinomycetes</taxon>
        <taxon>Mycobacteriales</taxon>
        <taxon>Nocardiaceae</taxon>
        <taxon>Rhodococcus</taxon>
    </lineage>
</organism>
<dbReference type="Gene3D" id="1.20.1440.230">
    <property type="entry name" value="NADH-ubiquinone oxidoreductase 51kDa subunit, iron-sulphur binding domain"/>
    <property type="match status" value="1"/>
</dbReference>
<evidence type="ECO:0000256" key="4">
    <source>
        <dbReference type="ARBA" id="ARBA00022485"/>
    </source>
</evidence>
<keyword evidence="14" id="KW-1185">Reference proteome</keyword>
<keyword evidence="9" id="KW-0411">Iron-sulfur</keyword>
<dbReference type="GO" id="GO:0045333">
    <property type="term" value="P:cellular respiration"/>
    <property type="evidence" value="ECO:0007669"/>
    <property type="project" value="TreeGrafter"/>
</dbReference>
<dbReference type="OrthoDB" id="9805533at2"/>
<evidence type="ECO:0000256" key="8">
    <source>
        <dbReference type="ARBA" id="ARBA00023004"/>
    </source>
</evidence>
<evidence type="ECO:0000313" key="13">
    <source>
        <dbReference type="EMBL" id="GCE43663.1"/>
    </source>
</evidence>
<name>A0A402CJ74_RHOWR</name>
<dbReference type="Gene3D" id="3.40.50.11540">
    <property type="entry name" value="NADH-ubiquinone oxidoreductase 51kDa subunit"/>
    <property type="match status" value="1"/>
</dbReference>
<protein>
    <submittedName>
        <fullName evidence="13">Putative Fe-S, FMN containing oxidoreductase</fullName>
    </submittedName>
</protein>
<comment type="cofactor">
    <cofactor evidence="2">
        <name>[4Fe-4S] cluster</name>
        <dbReference type="ChEBI" id="CHEBI:49883"/>
    </cofactor>
</comment>
<dbReference type="RefSeq" id="WP_124395388.1">
    <property type="nucleotide sequence ID" value="NZ_BHYM01000079.1"/>
</dbReference>
<evidence type="ECO:0000256" key="1">
    <source>
        <dbReference type="ARBA" id="ARBA00001917"/>
    </source>
</evidence>
<evidence type="ECO:0000256" key="10">
    <source>
        <dbReference type="SAM" id="MobiDB-lite"/>
    </source>
</evidence>
<dbReference type="EMBL" id="BHYM01000079">
    <property type="protein sequence ID" value="GCE43663.1"/>
    <property type="molecule type" value="Genomic_DNA"/>
</dbReference>
<feature type="domain" description="NADH-ubiquinone oxidoreductase 51kDa subunit iron-sulphur binding" evidence="12">
    <location>
        <begin position="327"/>
        <end position="407"/>
    </location>
</feature>
<comment type="caution">
    <text evidence="13">The sequence shown here is derived from an EMBL/GenBank/DDBJ whole genome shotgun (WGS) entry which is preliminary data.</text>
</comment>
<feature type="domain" description="NADH-ubiquinone oxidoreductase 51kDa subunit FMN-binding" evidence="11">
    <location>
        <begin position="60"/>
        <end position="214"/>
    </location>
</feature>
<reference evidence="13 14" key="1">
    <citation type="submission" date="2018-11" db="EMBL/GenBank/DDBJ databases">
        <title>Microbial catabolism of amino acid.</title>
        <authorList>
            <person name="Hibi M."/>
            <person name="Ogawa J."/>
        </authorList>
    </citation>
    <scope>NUCLEOTIDE SEQUENCE [LARGE SCALE GENOMIC DNA]</scope>
    <source>
        <strain evidence="13 14">C31-06</strain>
    </source>
</reference>
<dbReference type="SUPFAM" id="SSF140490">
    <property type="entry name" value="Nqo1C-terminal domain-like"/>
    <property type="match status" value="1"/>
</dbReference>
<keyword evidence="5" id="KW-0285">Flavoprotein</keyword>
<dbReference type="GO" id="GO:0003954">
    <property type="term" value="F:NADH dehydrogenase activity"/>
    <property type="evidence" value="ECO:0007669"/>
    <property type="project" value="TreeGrafter"/>
</dbReference>
<dbReference type="Proteomes" id="UP000287519">
    <property type="component" value="Unassembled WGS sequence"/>
</dbReference>
<feature type="region of interest" description="Disordered" evidence="10">
    <location>
        <begin position="1"/>
        <end position="50"/>
    </location>
</feature>
<accession>A0A402CJ74</accession>
<dbReference type="PANTHER" id="PTHR11780:SF10">
    <property type="entry name" value="NADH DEHYDROGENASE [UBIQUINONE] FLAVOPROTEIN 1, MITOCHONDRIAL"/>
    <property type="match status" value="1"/>
</dbReference>
<sequence length="428" mass="45048">MTTSTDLHESSSTGHLGEPAPSGDRRLLAADGPDLPCHAARFGPPPRPDRPHELIGQLVEAGLRGRGGAGFPTGSKMGAVTGRRPVVIANGAEGEPASSKDTVLLEHAPHLVLDGLALAAAAVGAREAHLYTSADVMPAVRRAVAERRAAGWDRLPVKLTEAPDTFIAGEKSAVVNAIEGRPAIPRDHLTSLTRSGLRGRPTLVHNVETLAHVALIARYGPNWFRGVGNQAEPGTMLVTLSCTAAPGVVEVPTGTALTRLLRDHTGIDPADVRALLLGGYHGTWITGTDAAHAELSRESLSPLGSTPGAGVVQVLRSGECGLRRSADIVAYLADQSARQCGPCLNGLPALANILTDLAYRRPGPDSAREITRLTALVDRRGACNHPDGTARFLRSTMLAFCRDVELHLRGTCEIAFPEREPRNPVALP</sequence>
<dbReference type="SUPFAM" id="SSF142984">
    <property type="entry name" value="Nqo1 middle domain-like"/>
    <property type="match status" value="1"/>
</dbReference>
<evidence type="ECO:0000256" key="6">
    <source>
        <dbReference type="ARBA" id="ARBA00022643"/>
    </source>
</evidence>
<evidence type="ECO:0000259" key="12">
    <source>
        <dbReference type="Pfam" id="PF10589"/>
    </source>
</evidence>